<comment type="caution">
    <text evidence="1">The sequence shown here is derived from an EMBL/GenBank/DDBJ whole genome shotgun (WGS) entry which is preliminary data.</text>
</comment>
<protein>
    <recommendedName>
        <fullName evidence="3">Scaffolding protein</fullName>
    </recommendedName>
</protein>
<evidence type="ECO:0008006" key="3">
    <source>
        <dbReference type="Google" id="ProtNLM"/>
    </source>
</evidence>
<proteinExistence type="predicted"/>
<keyword evidence="2" id="KW-1185">Reference proteome</keyword>
<organism evidence="1 2">
    <name type="scientific">Microbacterium aoyamense</name>
    <dbReference type="NCBI Taxonomy" id="344166"/>
    <lineage>
        <taxon>Bacteria</taxon>
        <taxon>Bacillati</taxon>
        <taxon>Actinomycetota</taxon>
        <taxon>Actinomycetes</taxon>
        <taxon>Micrococcales</taxon>
        <taxon>Microbacteriaceae</taxon>
        <taxon>Microbacterium</taxon>
    </lineage>
</organism>
<dbReference type="EMBL" id="BAAAOF010000002">
    <property type="protein sequence ID" value="GAA1915268.1"/>
    <property type="molecule type" value="Genomic_DNA"/>
</dbReference>
<evidence type="ECO:0000313" key="2">
    <source>
        <dbReference type="Proteomes" id="UP001501343"/>
    </source>
</evidence>
<evidence type="ECO:0000313" key="1">
    <source>
        <dbReference type="EMBL" id="GAA1915268.1"/>
    </source>
</evidence>
<reference evidence="1 2" key="1">
    <citation type="journal article" date="2019" name="Int. J. Syst. Evol. Microbiol.">
        <title>The Global Catalogue of Microorganisms (GCM) 10K type strain sequencing project: providing services to taxonomists for standard genome sequencing and annotation.</title>
        <authorList>
            <consortium name="The Broad Institute Genomics Platform"/>
            <consortium name="The Broad Institute Genome Sequencing Center for Infectious Disease"/>
            <person name="Wu L."/>
            <person name="Ma J."/>
        </authorList>
    </citation>
    <scope>NUCLEOTIDE SEQUENCE [LARGE SCALE GENOMIC DNA]</scope>
    <source>
        <strain evidence="1 2">JCM 14900</strain>
    </source>
</reference>
<name>A0ABN2PCF3_9MICO</name>
<accession>A0ABN2PCF3</accession>
<dbReference type="Proteomes" id="UP001501343">
    <property type="component" value="Unassembled WGS sequence"/>
</dbReference>
<sequence>MTTIQHTAFARRNCDGLALTRPTRFDVAGIRFFDGENGAAGAGDAAAQAAAAQAAAAAANANANKDGAAKPPWGDDPTKFDPDKAWNLIQNVKGDLAQEKAKRDTAIADAVAAAEKNILGNIAKALGGGEQVETDPAKLQASVADLTSKVGEKDTALTAAAAQVKAGQVALQVAILGAPLGANIPLLLTNEQFKTAIASVEPTDQAAITAEITKALQANAALKQPPARSGAGDHTGPTVETLESQLKAAEEAKDFSATIRLKRAIAAARRAQGA</sequence>
<gene>
    <name evidence="1" type="ORF">GCM10009775_04620</name>
</gene>
<dbReference type="RefSeq" id="WP_248144982.1">
    <property type="nucleotide sequence ID" value="NZ_BAAAOF010000002.1"/>
</dbReference>